<organism evidence="2 3">
    <name type="scientific">Seinonella peptonophila</name>
    <dbReference type="NCBI Taxonomy" id="112248"/>
    <lineage>
        <taxon>Bacteria</taxon>
        <taxon>Bacillati</taxon>
        <taxon>Bacillota</taxon>
        <taxon>Bacilli</taxon>
        <taxon>Bacillales</taxon>
        <taxon>Thermoactinomycetaceae</taxon>
        <taxon>Seinonella</taxon>
    </lineage>
</organism>
<dbReference type="GO" id="GO:0006313">
    <property type="term" value="P:DNA transposition"/>
    <property type="evidence" value="ECO:0007669"/>
    <property type="project" value="InterPro"/>
</dbReference>
<dbReference type="Proteomes" id="UP000184476">
    <property type="component" value="Unassembled WGS sequence"/>
</dbReference>
<protein>
    <submittedName>
        <fullName evidence="2">Tn3 transposase DDE domain-containing protein</fullName>
    </submittedName>
</protein>
<sequence length="75" mass="8911">MIKYNHLVANCLIFYNVFSLSHIIQEYIQEGNEYNEELLAYLSPYVTAHVNRFDIYQIDSNRKPPNLSFEVLRVV</sequence>
<accession>A0A1M4ZWQ6</accession>
<dbReference type="STRING" id="112248.SAMN05444392_11113"/>
<dbReference type="EMBL" id="FQVL01000011">
    <property type="protein sequence ID" value="SHF22277.1"/>
    <property type="molecule type" value="Genomic_DNA"/>
</dbReference>
<evidence type="ECO:0000259" key="1">
    <source>
        <dbReference type="Pfam" id="PF01526"/>
    </source>
</evidence>
<dbReference type="GO" id="GO:0004803">
    <property type="term" value="F:transposase activity"/>
    <property type="evidence" value="ECO:0007669"/>
    <property type="project" value="InterPro"/>
</dbReference>
<evidence type="ECO:0000313" key="3">
    <source>
        <dbReference type="Proteomes" id="UP000184476"/>
    </source>
</evidence>
<dbReference type="InterPro" id="IPR002513">
    <property type="entry name" value="Tn3_Tnp_DDE_dom"/>
</dbReference>
<name>A0A1M4ZWQ6_9BACL</name>
<reference evidence="2 3" key="1">
    <citation type="submission" date="2016-11" db="EMBL/GenBank/DDBJ databases">
        <authorList>
            <person name="Jaros S."/>
            <person name="Januszkiewicz K."/>
            <person name="Wedrychowicz H."/>
        </authorList>
    </citation>
    <scope>NUCLEOTIDE SEQUENCE [LARGE SCALE GENOMIC DNA]</scope>
    <source>
        <strain evidence="2 3">DSM 44666</strain>
    </source>
</reference>
<evidence type="ECO:0000313" key="2">
    <source>
        <dbReference type="EMBL" id="SHF22277.1"/>
    </source>
</evidence>
<proteinExistence type="predicted"/>
<dbReference type="Pfam" id="PF01526">
    <property type="entry name" value="DDE_Tnp_Tn3"/>
    <property type="match status" value="1"/>
</dbReference>
<feature type="domain" description="Tn3 transposase DDE" evidence="1">
    <location>
        <begin position="2"/>
        <end position="53"/>
    </location>
</feature>
<dbReference type="AlphaFoldDB" id="A0A1M4ZWQ6"/>
<keyword evidence="3" id="KW-1185">Reference proteome</keyword>
<gene>
    <name evidence="2" type="ORF">SAMN05444392_11113</name>
</gene>